<evidence type="ECO:0000256" key="1">
    <source>
        <dbReference type="SAM" id="MobiDB-lite"/>
    </source>
</evidence>
<organism evidence="2 3">
    <name type="scientific">Mycena albidolilacea</name>
    <dbReference type="NCBI Taxonomy" id="1033008"/>
    <lineage>
        <taxon>Eukaryota</taxon>
        <taxon>Fungi</taxon>
        <taxon>Dikarya</taxon>
        <taxon>Basidiomycota</taxon>
        <taxon>Agaricomycotina</taxon>
        <taxon>Agaricomycetes</taxon>
        <taxon>Agaricomycetidae</taxon>
        <taxon>Agaricales</taxon>
        <taxon>Marasmiineae</taxon>
        <taxon>Mycenaceae</taxon>
        <taxon>Mycena</taxon>
    </lineage>
</organism>
<feature type="compositionally biased region" description="Pro residues" evidence="1">
    <location>
        <begin position="1"/>
        <end position="14"/>
    </location>
</feature>
<dbReference type="AlphaFoldDB" id="A0AAD6ZMS3"/>
<dbReference type="Proteomes" id="UP001218218">
    <property type="component" value="Unassembled WGS sequence"/>
</dbReference>
<comment type="caution">
    <text evidence="2">The sequence shown here is derived from an EMBL/GenBank/DDBJ whole genome shotgun (WGS) entry which is preliminary data.</text>
</comment>
<feature type="region of interest" description="Disordered" evidence="1">
    <location>
        <begin position="1"/>
        <end position="33"/>
    </location>
</feature>
<accession>A0AAD6ZMS3</accession>
<dbReference type="EMBL" id="JARIHO010000037">
    <property type="protein sequence ID" value="KAJ7330497.1"/>
    <property type="molecule type" value="Genomic_DNA"/>
</dbReference>
<proteinExistence type="predicted"/>
<protein>
    <submittedName>
        <fullName evidence="2">Uncharacterized protein</fullName>
    </submittedName>
</protein>
<keyword evidence="3" id="KW-1185">Reference proteome</keyword>
<name>A0AAD6ZMS3_9AGAR</name>
<evidence type="ECO:0000313" key="2">
    <source>
        <dbReference type="EMBL" id="KAJ7330497.1"/>
    </source>
</evidence>
<evidence type="ECO:0000313" key="3">
    <source>
        <dbReference type="Proteomes" id="UP001218218"/>
    </source>
</evidence>
<reference evidence="2" key="1">
    <citation type="submission" date="2023-03" db="EMBL/GenBank/DDBJ databases">
        <title>Massive genome expansion in bonnet fungi (Mycena s.s.) driven by repeated elements and novel gene families across ecological guilds.</title>
        <authorList>
            <consortium name="Lawrence Berkeley National Laboratory"/>
            <person name="Harder C.B."/>
            <person name="Miyauchi S."/>
            <person name="Viragh M."/>
            <person name="Kuo A."/>
            <person name="Thoen E."/>
            <person name="Andreopoulos B."/>
            <person name="Lu D."/>
            <person name="Skrede I."/>
            <person name="Drula E."/>
            <person name="Henrissat B."/>
            <person name="Morin E."/>
            <person name="Kohler A."/>
            <person name="Barry K."/>
            <person name="LaButti K."/>
            <person name="Morin E."/>
            <person name="Salamov A."/>
            <person name="Lipzen A."/>
            <person name="Mereny Z."/>
            <person name="Hegedus B."/>
            <person name="Baldrian P."/>
            <person name="Stursova M."/>
            <person name="Weitz H."/>
            <person name="Taylor A."/>
            <person name="Grigoriev I.V."/>
            <person name="Nagy L.G."/>
            <person name="Martin F."/>
            <person name="Kauserud H."/>
        </authorList>
    </citation>
    <scope>NUCLEOTIDE SEQUENCE</scope>
    <source>
        <strain evidence="2">CBHHK002</strain>
    </source>
</reference>
<sequence length="62" mass="6811">MPPGSLAPLPPPQPKLTAKAKKGPGPPRRTPLTRPLAIFASQFTPSMLVERRQNLLFIGRRL</sequence>
<gene>
    <name evidence="2" type="ORF">DFH08DRAFT_1084231</name>
</gene>